<dbReference type="SUPFAM" id="SSF51735">
    <property type="entry name" value="NAD(P)-binding Rossmann-fold domains"/>
    <property type="match status" value="1"/>
</dbReference>
<protein>
    <submittedName>
        <fullName evidence="2">NAD(P)-binding protein</fullName>
    </submittedName>
</protein>
<dbReference type="STRING" id="341454.A0A4S2MZC1"/>
<sequence>MGDASKPSVLIIGGLGFIGRFLAKHIHDNDLASEYKIVDKQLPELACLAPEFAEACSSKKFIQGDMSRQHTAEKILTRADGSTWDYVFNCGGDQRFAQDEEVYKQQSLALSTTAAREAAKQKVKCWVELSTGAIYKPDREPRKETDKVKPWQRVAKYKLEAENELQKIEGLPLVILRLPNVYGEYGSKTVGTLLCMARVYAHLNEEMKWLWTKDLRTHTVHVRDVARAMFHVANWYATGKKGWRSEWGTTPIFNLVDHGDTSQGTMQTLISQIFPIKTGFHGTIVSQFAKMNLNFAVDEENDEILHPWGELLKEAGIKRPGPITPYLEQEHVRDSDLSLDGTRFETVTGFGYDVERVTEQGLRDIVKSYEKMKWWPPMELK</sequence>
<keyword evidence="3" id="KW-1185">Reference proteome</keyword>
<dbReference type="OrthoDB" id="16464at2759"/>
<evidence type="ECO:0000259" key="1">
    <source>
        <dbReference type="Pfam" id="PF01370"/>
    </source>
</evidence>
<reference evidence="2 3" key="1">
    <citation type="submission" date="2019-04" db="EMBL/GenBank/DDBJ databases">
        <title>Comparative genomics and transcriptomics to analyze fruiting body development in filamentous ascomycetes.</title>
        <authorList>
            <consortium name="DOE Joint Genome Institute"/>
            <person name="Lutkenhaus R."/>
            <person name="Traeger S."/>
            <person name="Breuer J."/>
            <person name="Kuo A."/>
            <person name="Lipzen A."/>
            <person name="Pangilinan J."/>
            <person name="Dilworth D."/>
            <person name="Sandor L."/>
            <person name="Poggeler S."/>
            <person name="Barry K."/>
            <person name="Grigoriev I.V."/>
            <person name="Nowrousian M."/>
        </authorList>
    </citation>
    <scope>NUCLEOTIDE SEQUENCE [LARGE SCALE GENOMIC DNA]</scope>
    <source>
        <strain evidence="2 3">CBS 389.68</strain>
    </source>
</reference>
<dbReference type="Proteomes" id="UP000298138">
    <property type="component" value="Unassembled WGS sequence"/>
</dbReference>
<proteinExistence type="predicted"/>
<dbReference type="PANTHER" id="PTHR43245:SF11">
    <property type="entry name" value="LD23561P"/>
    <property type="match status" value="1"/>
</dbReference>
<dbReference type="AlphaFoldDB" id="A0A4S2MZC1"/>
<dbReference type="PANTHER" id="PTHR43245">
    <property type="entry name" value="BIFUNCTIONAL POLYMYXIN RESISTANCE PROTEIN ARNA"/>
    <property type="match status" value="1"/>
</dbReference>
<dbReference type="Gene3D" id="3.40.50.720">
    <property type="entry name" value="NAD(P)-binding Rossmann-like Domain"/>
    <property type="match status" value="1"/>
</dbReference>
<gene>
    <name evidence="2" type="ORF">EX30DRAFT_340384</name>
</gene>
<dbReference type="Pfam" id="PF01370">
    <property type="entry name" value="Epimerase"/>
    <property type="match status" value="1"/>
</dbReference>
<dbReference type="InterPro" id="IPR036291">
    <property type="entry name" value="NAD(P)-bd_dom_sf"/>
</dbReference>
<evidence type="ECO:0000313" key="3">
    <source>
        <dbReference type="Proteomes" id="UP000298138"/>
    </source>
</evidence>
<evidence type="ECO:0000313" key="2">
    <source>
        <dbReference type="EMBL" id="TGZ81973.1"/>
    </source>
</evidence>
<name>A0A4S2MZC1_9PEZI</name>
<dbReference type="InterPro" id="IPR001509">
    <property type="entry name" value="Epimerase_deHydtase"/>
</dbReference>
<dbReference type="InterPro" id="IPR050177">
    <property type="entry name" value="Lipid_A_modif_metabolic_enz"/>
</dbReference>
<accession>A0A4S2MZC1</accession>
<organism evidence="2 3">
    <name type="scientific">Ascodesmis nigricans</name>
    <dbReference type="NCBI Taxonomy" id="341454"/>
    <lineage>
        <taxon>Eukaryota</taxon>
        <taxon>Fungi</taxon>
        <taxon>Dikarya</taxon>
        <taxon>Ascomycota</taxon>
        <taxon>Pezizomycotina</taxon>
        <taxon>Pezizomycetes</taxon>
        <taxon>Pezizales</taxon>
        <taxon>Ascodesmidaceae</taxon>
        <taxon>Ascodesmis</taxon>
    </lineage>
</organism>
<dbReference type="InParanoid" id="A0A4S2MZC1"/>
<feature type="domain" description="NAD-dependent epimerase/dehydratase" evidence="1">
    <location>
        <begin position="9"/>
        <end position="241"/>
    </location>
</feature>
<dbReference type="EMBL" id="ML220117">
    <property type="protein sequence ID" value="TGZ81973.1"/>
    <property type="molecule type" value="Genomic_DNA"/>
</dbReference>